<evidence type="ECO:0000313" key="2">
    <source>
        <dbReference type="EMBL" id="CAB3747384.1"/>
    </source>
</evidence>
<name>A0A1X1PPD4_9BURK</name>
<dbReference type="AlphaFoldDB" id="A0A1X1PPD4"/>
<proteinExistence type="predicted"/>
<feature type="region of interest" description="Disordered" evidence="1">
    <location>
        <begin position="1"/>
        <end position="63"/>
    </location>
</feature>
<reference evidence="2 5" key="2">
    <citation type="submission" date="2020-04" db="EMBL/GenBank/DDBJ databases">
        <authorList>
            <person name="De Canck E."/>
        </authorList>
    </citation>
    <scope>NUCLEOTIDE SEQUENCE [LARGE SCALE GENOMIC DNA]</scope>
    <source>
        <strain evidence="2 5">LMG 29660</strain>
    </source>
</reference>
<evidence type="ECO:0000313" key="4">
    <source>
        <dbReference type="Proteomes" id="UP000193146"/>
    </source>
</evidence>
<feature type="compositionally biased region" description="Pro residues" evidence="1">
    <location>
        <begin position="29"/>
        <end position="49"/>
    </location>
</feature>
<accession>A0A1X1PPD4</accession>
<organism evidence="3 4">
    <name type="scientific">Burkholderia puraquae</name>
    <dbReference type="NCBI Taxonomy" id="1904757"/>
    <lineage>
        <taxon>Bacteria</taxon>
        <taxon>Pseudomonadati</taxon>
        <taxon>Pseudomonadota</taxon>
        <taxon>Betaproteobacteria</taxon>
        <taxon>Burkholderiales</taxon>
        <taxon>Burkholderiaceae</taxon>
        <taxon>Burkholderia</taxon>
        <taxon>Burkholderia cepacia complex</taxon>
    </lineage>
</organism>
<evidence type="ECO:0000256" key="1">
    <source>
        <dbReference type="SAM" id="MobiDB-lite"/>
    </source>
</evidence>
<dbReference type="Proteomes" id="UP000193146">
    <property type="component" value="Unassembled WGS sequence"/>
</dbReference>
<sequence>MPFTLHRPEPTTPDVGPDPTTPEHDDPVDPPVPDGLPQGDPPSHPPPMRMPAGSGAHNRPREH</sequence>
<dbReference type="Proteomes" id="UP000494135">
    <property type="component" value="Unassembled WGS sequence"/>
</dbReference>
<gene>
    <name evidence="3" type="ORF">B7G54_02680</name>
    <name evidence="2" type="ORF">LMG29660_00594</name>
</gene>
<dbReference type="EMBL" id="CADIKG010000001">
    <property type="protein sequence ID" value="CAB3747384.1"/>
    <property type="molecule type" value="Genomic_DNA"/>
</dbReference>
<keyword evidence="4" id="KW-1185">Reference proteome</keyword>
<evidence type="ECO:0000313" key="3">
    <source>
        <dbReference type="EMBL" id="ORT89088.1"/>
    </source>
</evidence>
<reference evidence="3 4" key="1">
    <citation type="submission" date="2017-04" db="EMBL/GenBank/DDBJ databases">
        <title>Burkholderia puraquae sp. nov., a novel Burkholderia cepacia complex species from hospital setting samples.</title>
        <authorList>
            <person name="Martina P."/>
            <person name="Leguizamon M."/>
            <person name="Prieto C."/>
            <person name="Sousa S."/>
            <person name="Montanaro P."/>
            <person name="Draghi W."/>
            <person name="Staembler M."/>
            <person name="Bettiol M."/>
            <person name="Figoli C."/>
            <person name="Palau J."/>
            <person name="Alvarez F."/>
            <person name="Benetti S."/>
            <person name="Anchat E."/>
            <person name="Vescina C."/>
            <person name="Ferreras J."/>
            <person name="Lasch P."/>
            <person name="Lagares A."/>
            <person name="Zorreguieta A."/>
            <person name="Yantorno O."/>
            <person name="Bosch A."/>
        </authorList>
    </citation>
    <scope>NUCLEOTIDE SEQUENCE [LARGE SCALE GENOMIC DNA]</scope>
    <source>
        <strain evidence="3 4">CAMPA 1040</strain>
    </source>
</reference>
<protein>
    <submittedName>
        <fullName evidence="3">Uncharacterized protein</fullName>
    </submittedName>
</protein>
<dbReference type="EMBL" id="NBYX01000001">
    <property type="protein sequence ID" value="ORT89088.1"/>
    <property type="molecule type" value="Genomic_DNA"/>
</dbReference>
<evidence type="ECO:0000313" key="5">
    <source>
        <dbReference type="Proteomes" id="UP000494135"/>
    </source>
</evidence>